<name>A0ABR1LH27_9PEZI</name>
<sequence length="255" mass="27350">MWAWRSCARGPFPQVMLALCGEVGTRGLGRLDDFCAARRPPLSAPRKLCRSRRTACWKASRPSASNGALPSSGAPAPAPAPALLGSVAARPALPCLLAAGRPLLGRHLSSSVFPPYRHAPTIDGMMQDGSRIRASWPSHHNVAAITPHSFALAGSMYALMFFLVDKLPQPPTSPPAPGPSLDSRVCHVLRKLFAGDRPLSIIHAWGHTRLARSRLLLAGPLSSPKLPLVGVDPCLQPANWSSWFRLQSRCSFILG</sequence>
<evidence type="ECO:0000313" key="1">
    <source>
        <dbReference type="EMBL" id="KAK7533975.1"/>
    </source>
</evidence>
<dbReference type="EMBL" id="JBBPEH010000009">
    <property type="protein sequence ID" value="KAK7533975.1"/>
    <property type="molecule type" value="Genomic_DNA"/>
</dbReference>
<dbReference type="RefSeq" id="XP_066653014.1">
    <property type="nucleotide sequence ID" value="XM_066796465.1"/>
</dbReference>
<protein>
    <submittedName>
        <fullName evidence="1">Uncharacterized protein</fullName>
    </submittedName>
</protein>
<keyword evidence="2" id="KW-1185">Reference proteome</keyword>
<comment type="caution">
    <text evidence="1">The sequence shown here is derived from an EMBL/GenBank/DDBJ whole genome shotgun (WGS) entry which is preliminary data.</text>
</comment>
<evidence type="ECO:0000313" key="2">
    <source>
        <dbReference type="Proteomes" id="UP001360953"/>
    </source>
</evidence>
<accession>A0ABR1LH27</accession>
<gene>
    <name evidence="1" type="ORF">J3D65DRAFT_465062</name>
</gene>
<reference evidence="1 2" key="1">
    <citation type="submission" date="2024-04" db="EMBL/GenBank/DDBJ databases">
        <title>Phyllosticta paracitricarpa is synonymous to the EU quarantine fungus P. citricarpa based on phylogenomic analyses.</title>
        <authorList>
            <consortium name="Lawrence Berkeley National Laboratory"/>
            <person name="Van ingen-buijs V.A."/>
            <person name="Van westerhoven A.C."/>
            <person name="Haridas S."/>
            <person name="Skiadas P."/>
            <person name="Martin F."/>
            <person name="Groenewald J.Z."/>
            <person name="Crous P.W."/>
            <person name="Seidl M.F."/>
        </authorList>
    </citation>
    <scope>NUCLEOTIDE SEQUENCE [LARGE SCALE GENOMIC DNA]</scope>
    <source>
        <strain evidence="1 2">CPC 17464</strain>
    </source>
</reference>
<proteinExistence type="predicted"/>
<dbReference type="GeneID" id="92029371"/>
<organism evidence="1 2">
    <name type="scientific">Phyllosticta citribraziliensis</name>
    <dbReference type="NCBI Taxonomy" id="989973"/>
    <lineage>
        <taxon>Eukaryota</taxon>
        <taxon>Fungi</taxon>
        <taxon>Dikarya</taxon>
        <taxon>Ascomycota</taxon>
        <taxon>Pezizomycotina</taxon>
        <taxon>Dothideomycetes</taxon>
        <taxon>Dothideomycetes incertae sedis</taxon>
        <taxon>Botryosphaeriales</taxon>
        <taxon>Phyllostictaceae</taxon>
        <taxon>Phyllosticta</taxon>
    </lineage>
</organism>
<dbReference type="Proteomes" id="UP001360953">
    <property type="component" value="Unassembled WGS sequence"/>
</dbReference>